<feature type="non-terminal residue" evidence="1">
    <location>
        <position position="57"/>
    </location>
</feature>
<dbReference type="Proteomes" id="UP000244855">
    <property type="component" value="Unassembled WGS sequence"/>
</dbReference>
<evidence type="ECO:0000313" key="2">
    <source>
        <dbReference type="Proteomes" id="UP000244855"/>
    </source>
</evidence>
<dbReference type="EMBL" id="KZ806152">
    <property type="protein sequence ID" value="PVH90689.1"/>
    <property type="molecule type" value="Genomic_DNA"/>
</dbReference>
<proteinExistence type="predicted"/>
<evidence type="ECO:0000313" key="1">
    <source>
        <dbReference type="EMBL" id="PVH90689.1"/>
    </source>
</evidence>
<reference evidence="1 2" key="1">
    <citation type="journal article" date="2018" name="Sci. Rep.">
        <title>Comparative genomics provides insights into the lifestyle and reveals functional heterogeneity of dark septate endophytic fungi.</title>
        <authorList>
            <person name="Knapp D.G."/>
            <person name="Nemeth J.B."/>
            <person name="Barry K."/>
            <person name="Hainaut M."/>
            <person name="Henrissat B."/>
            <person name="Johnson J."/>
            <person name="Kuo A."/>
            <person name="Lim J.H.P."/>
            <person name="Lipzen A."/>
            <person name="Nolan M."/>
            <person name="Ohm R.A."/>
            <person name="Tamas L."/>
            <person name="Grigoriev I.V."/>
            <person name="Spatafora J.W."/>
            <person name="Nagy L.G."/>
            <person name="Kovacs G.M."/>
        </authorList>
    </citation>
    <scope>NUCLEOTIDE SEQUENCE [LARGE SCALE GENOMIC DNA]</scope>
    <source>
        <strain evidence="1 2">DSE2036</strain>
    </source>
</reference>
<organism evidence="1 2">
    <name type="scientific">Periconia macrospinosa</name>
    <dbReference type="NCBI Taxonomy" id="97972"/>
    <lineage>
        <taxon>Eukaryota</taxon>
        <taxon>Fungi</taxon>
        <taxon>Dikarya</taxon>
        <taxon>Ascomycota</taxon>
        <taxon>Pezizomycotina</taxon>
        <taxon>Dothideomycetes</taxon>
        <taxon>Pleosporomycetidae</taxon>
        <taxon>Pleosporales</taxon>
        <taxon>Massarineae</taxon>
        <taxon>Periconiaceae</taxon>
        <taxon>Periconia</taxon>
    </lineage>
</organism>
<accession>A0A2V1CZD3</accession>
<protein>
    <submittedName>
        <fullName evidence="1">Uncharacterized protein</fullName>
    </submittedName>
</protein>
<name>A0A2V1CZD3_9PLEO</name>
<dbReference type="OrthoDB" id="4508185at2759"/>
<gene>
    <name evidence="1" type="ORF">DM02DRAFT_547311</name>
</gene>
<dbReference type="AlphaFoldDB" id="A0A2V1CZD3"/>
<keyword evidence="2" id="KW-1185">Reference proteome</keyword>
<sequence length="57" mass="6117">MFPRNDTNGTITTVTPVDTDAGNMNNMLFPAPVPMIATTGLACRTIACNAGFWTLRN</sequence>